<sequence>REEEWNDDARVEDFPEGSYVLYYREIGDTKGASAKLMRRWHGPYVVVKKRSAVNYLLADSLDPHCNCLDSFIAHTNHMLRCEDNIKPHFEEKYSLPPPADLWDFNIIPDSVKVGSILLVAGSSDERSIWHVGRVIERHPDNGHILLHLYAPPKESQAPSARLGPFRPSYKHRVNGGIFIAKGKVNGRSFRMRVCEIAGNNIIRVNVLDSRDCLSAAAAADLEIY</sequence>
<dbReference type="OrthoDB" id="6428870at2759"/>
<feature type="non-terminal residue" evidence="1">
    <location>
        <position position="224"/>
    </location>
</feature>
<dbReference type="Proteomes" id="UP000591131">
    <property type="component" value="Unassembled WGS sequence"/>
</dbReference>
<accession>A0A7J6KKV7</accession>
<feature type="non-terminal residue" evidence="1">
    <location>
        <position position="1"/>
    </location>
</feature>
<proteinExistence type="predicted"/>
<dbReference type="EMBL" id="JAAPAO010002786">
    <property type="protein sequence ID" value="KAF4647201.1"/>
    <property type="molecule type" value="Genomic_DNA"/>
</dbReference>
<keyword evidence="2" id="KW-1185">Reference proteome</keyword>
<name>A0A7J6KKV7_PERCH</name>
<protein>
    <submittedName>
        <fullName evidence="1">Uncharacterized protein</fullName>
    </submittedName>
</protein>
<comment type="caution">
    <text evidence="1">The sequence shown here is derived from an EMBL/GenBank/DDBJ whole genome shotgun (WGS) entry which is preliminary data.</text>
</comment>
<gene>
    <name evidence="1" type="ORF">FOL47_004926</name>
</gene>
<organism evidence="1 2">
    <name type="scientific">Perkinsus chesapeaki</name>
    <name type="common">Clam parasite</name>
    <name type="synonym">Perkinsus andrewsi</name>
    <dbReference type="NCBI Taxonomy" id="330153"/>
    <lineage>
        <taxon>Eukaryota</taxon>
        <taxon>Sar</taxon>
        <taxon>Alveolata</taxon>
        <taxon>Perkinsozoa</taxon>
        <taxon>Perkinsea</taxon>
        <taxon>Perkinsida</taxon>
        <taxon>Perkinsidae</taxon>
        <taxon>Perkinsus</taxon>
    </lineage>
</organism>
<reference evidence="1 2" key="1">
    <citation type="submission" date="2020-04" db="EMBL/GenBank/DDBJ databases">
        <title>Perkinsus chesapeaki whole genome sequence.</title>
        <authorList>
            <person name="Bogema D.R."/>
        </authorList>
    </citation>
    <scope>NUCLEOTIDE SEQUENCE [LARGE SCALE GENOMIC DNA]</scope>
    <source>
        <strain evidence="1">ATCC PRA-425</strain>
    </source>
</reference>
<dbReference type="AlphaFoldDB" id="A0A7J6KKV7"/>
<evidence type="ECO:0000313" key="2">
    <source>
        <dbReference type="Proteomes" id="UP000591131"/>
    </source>
</evidence>
<evidence type="ECO:0000313" key="1">
    <source>
        <dbReference type="EMBL" id="KAF4647201.1"/>
    </source>
</evidence>